<keyword evidence="3" id="KW-0418">Kinase</keyword>
<name>A0AAV1FH13_XYRNO</name>
<evidence type="ECO:0000313" key="4">
    <source>
        <dbReference type="Proteomes" id="UP001178508"/>
    </source>
</evidence>
<feature type="region of interest" description="Disordered" evidence="2">
    <location>
        <begin position="1"/>
        <end position="20"/>
    </location>
</feature>
<evidence type="ECO:0000256" key="1">
    <source>
        <dbReference type="ARBA" id="ARBA00038349"/>
    </source>
</evidence>
<evidence type="ECO:0000313" key="3">
    <source>
        <dbReference type="EMBL" id="CAJ1060320.1"/>
    </source>
</evidence>
<sequence>MASGTGGQPPALPVKQHRSNSSRCSSVESACVLLSPLGPNYPYNDVFLEPTDCHAAQCPIHQRYDPSQHQARFFSDGTPPAVPKKRLARTLSLPVVQASPLTPLPPPSPLPRQTHNFDNPLYMMAPKPDIYFREESIEFDPVRDSPIPSLSLSQLSFDTPDEDLLHVLGSLDDQEVVFQGIQHCYLLFLRNMAQKVEAGVLLQREATDETVRSYQPEDFLLCEDSEPKQIRNTVYYRLQSPRLPGRILGLRVHDQTDDTASVLTKHHPSHVNVRDIITHFQPRSTLKTDSGKLRSQGFTGLVKSDCTAAEPPGGDSADFVTDGLKMNVPSVQSFLQRGCSVSVERDLPHTTLEEFVQENHLQQSKDYLDYDRQVCVLMLQVLMGLQHLYNASGAAADLRPQEIFLVWPNGEKDDGEKKDASRGNRGCQIKEVESQKGKTQMLWRIRGSPRVVLAPLSSVVSTSHPLTFIKSQINNLIQYCFNPQESAMSSYRTGLLHLSSLLHNERRALQVPDMIIMLQVLLWGPRVPLFNHRGHVTTAVNNWLILKRALLVMKFAERGLIQVQSALDWEDCMRLQYLSFTDPEIIGSMAGQLWLTVNLE</sequence>
<gene>
    <name evidence="3" type="ORF">XNOV1_A042092</name>
</gene>
<organism evidence="3 4">
    <name type="scientific">Xyrichtys novacula</name>
    <name type="common">Pearly razorfish</name>
    <name type="synonym">Hemipteronotus novacula</name>
    <dbReference type="NCBI Taxonomy" id="13765"/>
    <lineage>
        <taxon>Eukaryota</taxon>
        <taxon>Metazoa</taxon>
        <taxon>Chordata</taxon>
        <taxon>Craniata</taxon>
        <taxon>Vertebrata</taxon>
        <taxon>Euteleostomi</taxon>
        <taxon>Actinopterygii</taxon>
        <taxon>Neopterygii</taxon>
        <taxon>Teleostei</taxon>
        <taxon>Neoteleostei</taxon>
        <taxon>Acanthomorphata</taxon>
        <taxon>Eupercaria</taxon>
        <taxon>Labriformes</taxon>
        <taxon>Labridae</taxon>
        <taxon>Xyrichtys</taxon>
    </lineage>
</organism>
<evidence type="ECO:0000256" key="2">
    <source>
        <dbReference type="SAM" id="MobiDB-lite"/>
    </source>
</evidence>
<dbReference type="PANTHER" id="PTHR22972">
    <property type="entry name" value="SERINE/THREONINE PROTEIN KINASE"/>
    <property type="match status" value="1"/>
</dbReference>
<dbReference type="AlphaFoldDB" id="A0AAV1FH13"/>
<keyword evidence="4" id="KW-1185">Reference proteome</keyword>
<reference evidence="3" key="1">
    <citation type="submission" date="2023-08" db="EMBL/GenBank/DDBJ databases">
        <authorList>
            <person name="Alioto T."/>
            <person name="Alioto T."/>
            <person name="Gomez Garrido J."/>
        </authorList>
    </citation>
    <scope>NUCLEOTIDE SEQUENCE</scope>
</reference>
<dbReference type="GO" id="GO:0004672">
    <property type="term" value="F:protein kinase activity"/>
    <property type="evidence" value="ECO:0007669"/>
    <property type="project" value="TreeGrafter"/>
</dbReference>
<comment type="similarity">
    <text evidence="1">Belongs to the protein kinase superfamily.</text>
</comment>
<dbReference type="InterPro" id="IPR051511">
    <property type="entry name" value="MitoQC_Scaffold_Kinases"/>
</dbReference>
<dbReference type="Proteomes" id="UP001178508">
    <property type="component" value="Chromosome 7"/>
</dbReference>
<dbReference type="EMBL" id="OY660870">
    <property type="protein sequence ID" value="CAJ1060320.1"/>
    <property type="molecule type" value="Genomic_DNA"/>
</dbReference>
<dbReference type="PANTHER" id="PTHR22972:SF5">
    <property type="entry name" value="INACTIVE TYROSINE-PROTEIN KINASE PEAK1"/>
    <property type="match status" value="1"/>
</dbReference>
<accession>A0AAV1FH13</accession>
<keyword evidence="3" id="KW-0808">Transferase</keyword>
<proteinExistence type="inferred from homology"/>
<protein>
    <submittedName>
        <fullName evidence="3">Inactive tyrosine-protein kinase PRAG1</fullName>
    </submittedName>
</protein>